<proteinExistence type="predicted"/>
<reference evidence="1" key="1">
    <citation type="submission" date="2014-11" db="EMBL/GenBank/DDBJ databases">
        <authorList>
            <person name="Amaro Gonzalez C."/>
        </authorList>
    </citation>
    <scope>NUCLEOTIDE SEQUENCE</scope>
</reference>
<evidence type="ECO:0000313" key="1">
    <source>
        <dbReference type="EMBL" id="JAH19492.1"/>
    </source>
</evidence>
<dbReference type="EMBL" id="GBXM01089085">
    <property type="protein sequence ID" value="JAH19492.1"/>
    <property type="molecule type" value="Transcribed_RNA"/>
</dbReference>
<reference evidence="1" key="2">
    <citation type="journal article" date="2015" name="Fish Shellfish Immunol.">
        <title>Early steps in the European eel (Anguilla anguilla)-Vibrio vulnificus interaction in the gills: Role of the RtxA13 toxin.</title>
        <authorList>
            <person name="Callol A."/>
            <person name="Pajuelo D."/>
            <person name="Ebbesson L."/>
            <person name="Teles M."/>
            <person name="MacKenzie S."/>
            <person name="Amaro C."/>
        </authorList>
    </citation>
    <scope>NUCLEOTIDE SEQUENCE</scope>
</reference>
<protein>
    <submittedName>
        <fullName evidence="1">Uncharacterized protein</fullName>
    </submittedName>
</protein>
<name>A0A0E9QSS5_ANGAN</name>
<dbReference type="AlphaFoldDB" id="A0A0E9QSS5"/>
<organism evidence="1">
    <name type="scientific">Anguilla anguilla</name>
    <name type="common">European freshwater eel</name>
    <name type="synonym">Muraena anguilla</name>
    <dbReference type="NCBI Taxonomy" id="7936"/>
    <lineage>
        <taxon>Eukaryota</taxon>
        <taxon>Metazoa</taxon>
        <taxon>Chordata</taxon>
        <taxon>Craniata</taxon>
        <taxon>Vertebrata</taxon>
        <taxon>Euteleostomi</taxon>
        <taxon>Actinopterygii</taxon>
        <taxon>Neopterygii</taxon>
        <taxon>Teleostei</taxon>
        <taxon>Anguilliformes</taxon>
        <taxon>Anguillidae</taxon>
        <taxon>Anguilla</taxon>
    </lineage>
</organism>
<sequence>MTSFLLTFPSFIYFSCLRLYNLPVSIEKCIQILNKQNFFLH</sequence>
<accession>A0A0E9QSS5</accession>